<dbReference type="Proteomes" id="UP000199308">
    <property type="component" value="Unassembled WGS sequence"/>
</dbReference>
<reference evidence="1 2" key="1">
    <citation type="submission" date="2016-10" db="EMBL/GenBank/DDBJ databases">
        <authorList>
            <person name="de Groot N.N."/>
        </authorList>
    </citation>
    <scope>NUCLEOTIDE SEQUENCE [LARGE SCALE GENOMIC DNA]</scope>
    <source>
        <strain evidence="1 2">DSM 19706</strain>
    </source>
</reference>
<evidence type="ECO:0000313" key="2">
    <source>
        <dbReference type="Proteomes" id="UP000199308"/>
    </source>
</evidence>
<keyword evidence="2" id="KW-1185">Reference proteome</keyword>
<organism evidence="1 2">
    <name type="scientific">Thalassotalea agarivorans</name>
    <name type="common">Thalassomonas agarivorans</name>
    <dbReference type="NCBI Taxonomy" id="349064"/>
    <lineage>
        <taxon>Bacteria</taxon>
        <taxon>Pseudomonadati</taxon>
        <taxon>Pseudomonadota</taxon>
        <taxon>Gammaproteobacteria</taxon>
        <taxon>Alteromonadales</taxon>
        <taxon>Colwelliaceae</taxon>
        <taxon>Thalassotalea</taxon>
    </lineage>
</organism>
<evidence type="ECO:0000313" key="1">
    <source>
        <dbReference type="EMBL" id="SET46349.1"/>
    </source>
</evidence>
<accession>A0A1I0ELL0</accession>
<dbReference type="AlphaFoldDB" id="A0A1I0ELL0"/>
<sequence length="135" mass="15839">MGKSFLCLRCDQSLMAETSEEVESVRFWSCKSCSSRYTENGEGRLHDRWLMPITLALYGVIYEKEPRKNLEKVTADMRRKGAKFVELLIDHISNELTNPKQRMSDIHQFIHADEQQLRQFLALLRDKLINFSVND</sequence>
<dbReference type="EMBL" id="FOHK01000008">
    <property type="protein sequence ID" value="SET46349.1"/>
    <property type="molecule type" value="Genomic_DNA"/>
</dbReference>
<gene>
    <name evidence="1" type="ORF">SAMN05660429_01852</name>
</gene>
<protein>
    <submittedName>
        <fullName evidence="1">Uncharacterized protein</fullName>
    </submittedName>
</protein>
<name>A0A1I0ELL0_THASX</name>
<proteinExistence type="predicted"/>